<dbReference type="GO" id="GO:0004813">
    <property type="term" value="F:alanine-tRNA ligase activity"/>
    <property type="evidence" value="ECO:0007669"/>
    <property type="project" value="UniProtKB-EC"/>
</dbReference>
<evidence type="ECO:0000256" key="11">
    <source>
        <dbReference type="ARBA" id="ARBA00023146"/>
    </source>
</evidence>
<keyword evidence="14" id="KW-1185">Reference proteome</keyword>
<dbReference type="InterPro" id="IPR018164">
    <property type="entry name" value="Ala-tRNA-synth_IIc_N"/>
</dbReference>
<keyword evidence="8" id="KW-0067">ATP-binding</keyword>
<dbReference type="InterPro" id="IPR002318">
    <property type="entry name" value="Ala-tRNA-lgiase_IIc"/>
</dbReference>
<dbReference type="InterPro" id="IPR045864">
    <property type="entry name" value="aa-tRNA-synth_II/BPL/LPL"/>
</dbReference>
<reference evidence="15" key="1">
    <citation type="submission" date="2025-08" db="UniProtKB">
        <authorList>
            <consortium name="RefSeq"/>
        </authorList>
    </citation>
    <scope>IDENTIFICATION</scope>
</reference>
<keyword evidence="6" id="KW-0547">Nucleotide-binding</keyword>
<evidence type="ECO:0000256" key="5">
    <source>
        <dbReference type="ARBA" id="ARBA00022723"/>
    </source>
</evidence>
<dbReference type="Pfam" id="PF01411">
    <property type="entry name" value="tRNA-synt_2c"/>
    <property type="match status" value="1"/>
</dbReference>
<keyword evidence="4" id="KW-0436">Ligase</keyword>
<dbReference type="EC" id="6.1.1.7" evidence="2"/>
<accession>A0A8M1KBA1</accession>
<evidence type="ECO:0000256" key="2">
    <source>
        <dbReference type="ARBA" id="ARBA00013168"/>
    </source>
</evidence>
<dbReference type="InterPro" id="IPR018165">
    <property type="entry name" value="Ala-tRNA-synth_IIc_core"/>
</dbReference>
<evidence type="ECO:0000313" key="14">
    <source>
        <dbReference type="Proteomes" id="UP000515152"/>
    </source>
</evidence>
<dbReference type="PROSITE" id="PS50860">
    <property type="entry name" value="AA_TRNA_LIGASE_II_ALA"/>
    <property type="match status" value="1"/>
</dbReference>
<evidence type="ECO:0000256" key="12">
    <source>
        <dbReference type="ARBA" id="ARBA00048300"/>
    </source>
</evidence>
<dbReference type="GO" id="GO:0000049">
    <property type="term" value="F:tRNA binding"/>
    <property type="evidence" value="ECO:0007669"/>
    <property type="project" value="UniProtKB-KW"/>
</dbReference>
<dbReference type="CDD" id="cd00673">
    <property type="entry name" value="AlaRS_core"/>
    <property type="match status" value="1"/>
</dbReference>
<dbReference type="InterPro" id="IPR018162">
    <property type="entry name" value="Ala-tRNA-ligase_IIc_anticod-bd"/>
</dbReference>
<dbReference type="GO" id="GO:0046872">
    <property type="term" value="F:metal ion binding"/>
    <property type="evidence" value="ECO:0007669"/>
    <property type="project" value="UniProtKB-KW"/>
</dbReference>
<dbReference type="GO" id="GO:0005739">
    <property type="term" value="C:mitochondrion"/>
    <property type="evidence" value="ECO:0007669"/>
    <property type="project" value="TreeGrafter"/>
</dbReference>
<dbReference type="GO" id="GO:0002161">
    <property type="term" value="F:aminoacyl-tRNA deacylase activity"/>
    <property type="evidence" value="ECO:0007669"/>
    <property type="project" value="TreeGrafter"/>
</dbReference>
<dbReference type="FunFam" id="3.30.930.10:FF:000011">
    <property type="entry name" value="Alanine--tRNA ligase, cytoplasmic"/>
    <property type="match status" value="1"/>
</dbReference>
<evidence type="ECO:0000256" key="3">
    <source>
        <dbReference type="ARBA" id="ARBA00022555"/>
    </source>
</evidence>
<dbReference type="RefSeq" id="XP_042559533.1">
    <property type="nucleotide sequence ID" value="XM_042703599.1"/>
</dbReference>
<dbReference type="PRINTS" id="PR00980">
    <property type="entry name" value="TRNASYNTHALA"/>
</dbReference>
<dbReference type="GO" id="GO:0005524">
    <property type="term" value="F:ATP binding"/>
    <property type="evidence" value="ECO:0007669"/>
    <property type="project" value="UniProtKB-KW"/>
</dbReference>
<dbReference type="AlphaFoldDB" id="A0A8M1KBA1"/>
<comment type="catalytic activity">
    <reaction evidence="12">
        <text>tRNA(Ala) + L-alanine + ATP = L-alanyl-tRNA(Ala) + AMP + diphosphate</text>
        <dbReference type="Rhea" id="RHEA:12540"/>
        <dbReference type="Rhea" id="RHEA-COMP:9657"/>
        <dbReference type="Rhea" id="RHEA-COMP:9923"/>
        <dbReference type="ChEBI" id="CHEBI:30616"/>
        <dbReference type="ChEBI" id="CHEBI:33019"/>
        <dbReference type="ChEBI" id="CHEBI:57972"/>
        <dbReference type="ChEBI" id="CHEBI:78442"/>
        <dbReference type="ChEBI" id="CHEBI:78497"/>
        <dbReference type="ChEBI" id="CHEBI:456215"/>
        <dbReference type="EC" id="6.1.1.7"/>
    </reaction>
</comment>
<dbReference type="PANTHER" id="PTHR11777">
    <property type="entry name" value="ALANYL-TRNA SYNTHETASE"/>
    <property type="match status" value="1"/>
</dbReference>
<protein>
    <recommendedName>
        <fullName evidence="2">alanine--tRNA ligase</fullName>
        <ecNumber evidence="2">6.1.1.7</ecNumber>
    </recommendedName>
</protein>
<dbReference type="SUPFAM" id="SSF101353">
    <property type="entry name" value="Putative anticodon-binding domain of alanyl-tRNA synthetase (AlaRS)"/>
    <property type="match status" value="1"/>
</dbReference>
<name>A0A8M1KBA1_CLUHA</name>
<evidence type="ECO:0000256" key="10">
    <source>
        <dbReference type="ARBA" id="ARBA00022917"/>
    </source>
</evidence>
<evidence type="ECO:0000256" key="8">
    <source>
        <dbReference type="ARBA" id="ARBA00022840"/>
    </source>
</evidence>
<evidence type="ECO:0000256" key="1">
    <source>
        <dbReference type="ARBA" id="ARBA00008226"/>
    </source>
</evidence>
<dbReference type="GO" id="GO:0006419">
    <property type="term" value="P:alanyl-tRNA aminoacylation"/>
    <property type="evidence" value="ECO:0007669"/>
    <property type="project" value="InterPro"/>
</dbReference>
<keyword evidence="5" id="KW-0479">Metal-binding</keyword>
<organism evidence="14 15">
    <name type="scientific">Clupea harengus</name>
    <name type="common">Atlantic herring</name>
    <dbReference type="NCBI Taxonomy" id="7950"/>
    <lineage>
        <taxon>Eukaryota</taxon>
        <taxon>Metazoa</taxon>
        <taxon>Chordata</taxon>
        <taxon>Craniata</taxon>
        <taxon>Vertebrata</taxon>
        <taxon>Euteleostomi</taxon>
        <taxon>Actinopterygii</taxon>
        <taxon>Neopterygii</taxon>
        <taxon>Teleostei</taxon>
        <taxon>Clupei</taxon>
        <taxon>Clupeiformes</taxon>
        <taxon>Clupeoidei</taxon>
        <taxon>Clupeidae</taxon>
        <taxon>Clupea</taxon>
    </lineage>
</organism>
<dbReference type="GeneID" id="116219243"/>
<evidence type="ECO:0000256" key="4">
    <source>
        <dbReference type="ARBA" id="ARBA00022598"/>
    </source>
</evidence>
<evidence type="ECO:0000256" key="9">
    <source>
        <dbReference type="ARBA" id="ARBA00022884"/>
    </source>
</evidence>
<keyword evidence="3" id="KW-0820">tRNA-binding</keyword>
<keyword evidence="10" id="KW-0648">Protein biosynthesis</keyword>
<evidence type="ECO:0000259" key="13">
    <source>
        <dbReference type="PROSITE" id="PS50860"/>
    </source>
</evidence>
<dbReference type="InterPro" id="IPR050058">
    <property type="entry name" value="Ala-tRNA_ligase"/>
</dbReference>
<keyword evidence="9" id="KW-0694">RNA-binding</keyword>
<sequence>MAAPVRILTACRSGILNVNVTLFSLLSRKCSVLSQADVQRVNSSKWVRRKFIEFFKEQHGHRVVPSSPVRPRGDPSLLFVNAGMNQFKPILLGAADPRSEMASYRRVVNSQKCVRAGGKHNDLEDVGKDVYHHTFFEMLGNWSFGDYFKEEACGMAWRLLTQEYGIPPERLYVSYFGGDAASGLPADEETREIWRSLGVRGERVLPFSMSDNFWEMGEAGPCGPCTEIHYDHVGGREAAALVNADSPEMVEIWNLVFMQYNREADGSLRPLPQQSVDTGMGLERLVTVLQGQQSNYHTDLFTPILTAIHQCSRVPAYRGCTGEVDAGKVDMAYRVVADHVRTLSVCIADGIYPGMTGAELVLRRILRRAVRYLTEVCVCVCVCVCVLSGWC</sequence>
<dbReference type="PANTHER" id="PTHR11777:SF8">
    <property type="entry name" value="ALANINE--TRNA LIGASE, MITOCHONDRIAL"/>
    <property type="match status" value="1"/>
</dbReference>
<evidence type="ECO:0000256" key="7">
    <source>
        <dbReference type="ARBA" id="ARBA00022833"/>
    </source>
</evidence>
<dbReference type="SUPFAM" id="SSF55681">
    <property type="entry name" value="Class II aaRS and biotin synthetases"/>
    <property type="match status" value="1"/>
</dbReference>
<evidence type="ECO:0000256" key="6">
    <source>
        <dbReference type="ARBA" id="ARBA00022741"/>
    </source>
</evidence>
<keyword evidence="7" id="KW-0862">Zinc</keyword>
<feature type="domain" description="Alanyl-transfer RNA synthetases family profile" evidence="13">
    <location>
        <begin position="42"/>
        <end position="372"/>
    </location>
</feature>
<keyword evidence="11" id="KW-0030">Aminoacyl-tRNA synthetase</keyword>
<proteinExistence type="inferred from homology"/>
<evidence type="ECO:0000313" key="15">
    <source>
        <dbReference type="RefSeq" id="XP_042559533.1"/>
    </source>
</evidence>
<dbReference type="Proteomes" id="UP000515152">
    <property type="component" value="Chromosome 24"/>
</dbReference>
<gene>
    <name evidence="15" type="primary">LOC116219243</name>
</gene>
<comment type="similarity">
    <text evidence="1">Belongs to the class-II aminoacyl-tRNA synthetase family.</text>
</comment>
<dbReference type="Gene3D" id="3.30.930.10">
    <property type="entry name" value="Bira Bifunctional Protein, Domain 2"/>
    <property type="match status" value="1"/>
</dbReference>